<dbReference type="InterPro" id="IPR000962">
    <property type="entry name" value="Znf_DskA_TraR"/>
</dbReference>
<proteinExistence type="predicted"/>
<accession>A0A4V3GFS6</accession>
<evidence type="ECO:0000313" key="8">
    <source>
        <dbReference type="Proteomes" id="UP000295146"/>
    </source>
</evidence>
<feature type="domain" description="Zinc finger DksA/TraR C4-type" evidence="6">
    <location>
        <begin position="91"/>
        <end position="123"/>
    </location>
</feature>
<evidence type="ECO:0000313" key="7">
    <source>
        <dbReference type="EMBL" id="TDW69377.1"/>
    </source>
</evidence>
<evidence type="ECO:0000256" key="1">
    <source>
        <dbReference type="ARBA" id="ARBA00022723"/>
    </source>
</evidence>
<dbReference type="Pfam" id="PF01258">
    <property type="entry name" value="zf-dskA_traR"/>
    <property type="match status" value="1"/>
</dbReference>
<keyword evidence="2" id="KW-0863">Zinc-finger</keyword>
<keyword evidence="3" id="KW-0862">Zinc</keyword>
<dbReference type="GO" id="GO:0008270">
    <property type="term" value="F:zinc ion binding"/>
    <property type="evidence" value="ECO:0007669"/>
    <property type="project" value="UniProtKB-KW"/>
</dbReference>
<dbReference type="Proteomes" id="UP000295146">
    <property type="component" value="Unassembled WGS sequence"/>
</dbReference>
<gene>
    <name evidence="7" type="ORF">EV653_3401</name>
</gene>
<dbReference type="PANTHER" id="PTHR33823">
    <property type="entry name" value="RNA POLYMERASE-BINDING TRANSCRIPTION FACTOR DKSA-RELATED"/>
    <property type="match status" value="1"/>
</dbReference>
<evidence type="ECO:0000256" key="2">
    <source>
        <dbReference type="ARBA" id="ARBA00022771"/>
    </source>
</evidence>
<keyword evidence="8" id="KW-1185">Reference proteome</keyword>
<dbReference type="Gene3D" id="1.20.120.910">
    <property type="entry name" value="DksA, coiled-coil domain"/>
    <property type="match status" value="1"/>
</dbReference>
<evidence type="ECO:0000256" key="5">
    <source>
        <dbReference type="SAM" id="MobiDB-lite"/>
    </source>
</evidence>
<evidence type="ECO:0000259" key="6">
    <source>
        <dbReference type="Pfam" id="PF01258"/>
    </source>
</evidence>
<dbReference type="EMBL" id="SODP01000002">
    <property type="protein sequence ID" value="TDW69377.1"/>
    <property type="molecule type" value="Genomic_DNA"/>
</dbReference>
<reference evidence="7 8" key="1">
    <citation type="submission" date="2019-03" db="EMBL/GenBank/DDBJ databases">
        <title>Genomic Encyclopedia of Type Strains, Phase III (KMG-III): the genomes of soil and plant-associated and newly described type strains.</title>
        <authorList>
            <person name="Whitman W."/>
        </authorList>
    </citation>
    <scope>NUCLEOTIDE SEQUENCE [LARGE SCALE GENOMIC DNA]</scope>
    <source>
        <strain evidence="7 8">VKM Ac-2573</strain>
    </source>
</reference>
<feature type="zinc finger region" description="dksA C4-type" evidence="4">
    <location>
        <begin position="96"/>
        <end position="120"/>
    </location>
</feature>
<name>A0A4V3GFS6_9ACTN</name>
<protein>
    <submittedName>
        <fullName evidence="7">TraR/DksA family transcriptional regulator</fullName>
    </submittedName>
</protein>
<dbReference type="PANTHER" id="PTHR33823:SF4">
    <property type="entry name" value="GENERAL STRESS PROTEIN 16O"/>
    <property type="match status" value="1"/>
</dbReference>
<feature type="region of interest" description="Disordered" evidence="5">
    <location>
        <begin position="1"/>
        <end position="35"/>
    </location>
</feature>
<dbReference type="PROSITE" id="PS51128">
    <property type="entry name" value="ZF_DKSA_2"/>
    <property type="match status" value="1"/>
</dbReference>
<evidence type="ECO:0000256" key="4">
    <source>
        <dbReference type="PROSITE-ProRule" id="PRU00510"/>
    </source>
</evidence>
<keyword evidence="1" id="KW-0479">Metal-binding</keyword>
<dbReference type="SUPFAM" id="SSF57716">
    <property type="entry name" value="Glucocorticoid receptor-like (DNA-binding domain)"/>
    <property type="match status" value="1"/>
</dbReference>
<dbReference type="AlphaFoldDB" id="A0A4V3GFS6"/>
<evidence type="ECO:0000256" key="3">
    <source>
        <dbReference type="ARBA" id="ARBA00022833"/>
    </source>
</evidence>
<organism evidence="7 8">
    <name type="scientific">Kribbella pratensis</name>
    <dbReference type="NCBI Taxonomy" id="2512112"/>
    <lineage>
        <taxon>Bacteria</taxon>
        <taxon>Bacillati</taxon>
        <taxon>Actinomycetota</taxon>
        <taxon>Actinomycetes</taxon>
        <taxon>Propionibacteriales</taxon>
        <taxon>Kribbellaceae</taxon>
        <taxon>Kribbella</taxon>
    </lineage>
</organism>
<comment type="caution">
    <text evidence="7">The sequence shown here is derived from an EMBL/GenBank/DDBJ whole genome shotgun (WGS) entry which is preliminary data.</text>
</comment>
<sequence>MGKPCGSGHGVDMNTPRMAAGTGGSGGQPDLRRRHEILQRLQHERNTRLAQVTAMESDKPNANKDLVTAQTTAIRMVLAEIDAAVDRVHDGSYGVCHRCEERIPVGRLEILPYVRYCVRCQQVAL</sequence>